<dbReference type="SMART" id="SM00494">
    <property type="entry name" value="ChtBD2"/>
    <property type="match status" value="2"/>
</dbReference>
<dbReference type="Proteomes" id="UP000215335">
    <property type="component" value="Unassembled WGS sequence"/>
</dbReference>
<dbReference type="SUPFAM" id="SSF57625">
    <property type="entry name" value="Invertebrate chitin-binding proteins"/>
    <property type="match status" value="2"/>
</dbReference>
<evidence type="ECO:0000256" key="2">
    <source>
        <dbReference type="ARBA" id="ARBA00009121"/>
    </source>
</evidence>
<evidence type="ECO:0000256" key="1">
    <source>
        <dbReference type="ARBA" id="ARBA00000822"/>
    </source>
</evidence>
<keyword evidence="11" id="KW-0624">Polysaccharide degradation</keyword>
<reference evidence="17 18" key="1">
    <citation type="journal article" date="2017" name="Curr. Biol.">
        <title>The Evolution of Venom by Co-option of Single-Copy Genes.</title>
        <authorList>
            <person name="Martinson E.O."/>
            <person name="Mrinalini"/>
            <person name="Kelkar Y.D."/>
            <person name="Chang C.H."/>
            <person name="Werren J.H."/>
        </authorList>
    </citation>
    <scope>NUCLEOTIDE SEQUENCE [LARGE SCALE GENOMIC DNA]</scope>
    <source>
        <strain evidence="17 18">Alberta</strain>
        <tissue evidence="17">Whole body</tissue>
    </source>
</reference>
<comment type="caution">
    <text evidence="17">The sequence shown here is derived from an EMBL/GenBank/DDBJ whole genome shotgun (WGS) entry which is preliminary data.</text>
</comment>
<protein>
    <recommendedName>
        <fullName evidence="3">chitinase</fullName>
        <ecNumber evidence="3">3.2.1.14</ecNumber>
    </recommendedName>
</protein>
<evidence type="ECO:0000256" key="14">
    <source>
        <dbReference type="SAM" id="SignalP"/>
    </source>
</evidence>
<sequence length="909" mass="100318">MRAIAIVLAALLAMATASSDKKVVCYFGSWAVYRPGNGQIDISDIDPTLCTHLIYSFVGLGKDGSVNNLDAWNDLPNGKDGFGRFNALRQKSPGTKTMVAIGGWKEGSATYSRVAADPNLRKRFVENVVAFVKKYNFDGFDVDWEYPAQRDGSPADKQNYVQLLKELKQRFDQEGLILSAAVGAAEGSASQSYDIAAISKHLDFINLMAYDLHGFWDKQTGINAPTYGSDKLNIQAVINYWLQQGAPSEKLVLGVPFYGRGFTLANSHMNGIGAPTNGPSRAGPYTQEGGMLGYNEICEKFLNENWHVEYDQEQQVPYAFSENQWVGYDDERSLTEKAGLVNKLNLGGMMAWSIETDDFKGVCGEKFPLLKTINYALRNGVVSSTKQQCNVFYYCQAFNGEFLASQFVCPGELVFDLKTNVCNYKKFMRAVTLVFAGLLALATASSDKKVVCYFGSWAVYRPGNGKFDISYIDPSLCTHLIYTFVGISESGDVKVLDAWQDLPDNWGKDGFGRFNGLREISPQTKTLVAIGGWNEGSAKYSKVVADPNLRKRFVDNVVAFVKKHNFDGFDVDWEYPNQRGGVPADKKNYVLLLKELREKFDKDGLILSAAVGAAEVSASQSYIISEMSKYLHFINLMTYDLHGIWDKKTGINAPLYAGSWESGNERGLNVNASIHYWLDQGAPAEKLVMGVPFYGRGFTLADPKNNGIGAPANQPATAGPYTREPGMLGYNEICENIKNGGWQVNFQEEQRVPYAVKGNQWVGYDDQKSLTEKANYVNSLGLGGMMVWSIETDDFKGVCGEKYPLLKTINHALRNGAAPLPTRPPPKTTKAPATEATNEPSQPSQPEQTPTPTGICKAPGYVRDPKQCSVFYYCQPNGNEYIINKFNCPAPLVFDPNTSGCNYASSVQC</sequence>
<dbReference type="Pfam" id="PF01607">
    <property type="entry name" value="CBM_14"/>
    <property type="match status" value="2"/>
</dbReference>
<dbReference type="GO" id="GO:0008061">
    <property type="term" value="F:chitin binding"/>
    <property type="evidence" value="ECO:0007669"/>
    <property type="project" value="UniProtKB-KW"/>
</dbReference>
<dbReference type="AlphaFoldDB" id="A0A232FIN0"/>
<dbReference type="GO" id="GO:0000272">
    <property type="term" value="P:polysaccharide catabolic process"/>
    <property type="evidence" value="ECO:0007669"/>
    <property type="project" value="UniProtKB-KW"/>
</dbReference>
<feature type="domain" description="Chitin-binding type-2" evidence="15">
    <location>
        <begin position="853"/>
        <end position="909"/>
    </location>
</feature>
<comment type="catalytic activity">
    <reaction evidence="1">
        <text>Random endo-hydrolysis of N-acetyl-beta-D-glucosaminide (1-&gt;4)-beta-linkages in chitin and chitodextrins.</text>
        <dbReference type="EC" id="3.2.1.14"/>
    </reaction>
</comment>
<dbReference type="PROSITE" id="PS51910">
    <property type="entry name" value="GH18_2"/>
    <property type="match status" value="2"/>
</dbReference>
<feature type="region of interest" description="Disordered" evidence="13">
    <location>
        <begin position="815"/>
        <end position="853"/>
    </location>
</feature>
<dbReference type="EC" id="3.2.1.14" evidence="3"/>
<evidence type="ECO:0000256" key="10">
    <source>
        <dbReference type="ARBA" id="ARBA00023295"/>
    </source>
</evidence>
<evidence type="ECO:0000259" key="16">
    <source>
        <dbReference type="PROSITE" id="PS51910"/>
    </source>
</evidence>
<dbReference type="OrthoDB" id="73875at2759"/>
<dbReference type="PANTHER" id="PTHR11177">
    <property type="entry name" value="CHITINASE"/>
    <property type="match status" value="1"/>
</dbReference>
<feature type="domain" description="GH18" evidence="16">
    <location>
        <begin position="448"/>
        <end position="816"/>
    </location>
</feature>
<evidence type="ECO:0000256" key="3">
    <source>
        <dbReference type="ARBA" id="ARBA00012729"/>
    </source>
</evidence>
<feature type="chain" id="PRO_5012872947" description="chitinase" evidence="14">
    <location>
        <begin position="20"/>
        <end position="909"/>
    </location>
</feature>
<comment type="similarity">
    <text evidence="2">Belongs to the glycosyl hydrolase 18 family. Chitinase class II subfamily.</text>
</comment>
<dbReference type="Gene3D" id="3.20.20.80">
    <property type="entry name" value="Glycosidases"/>
    <property type="match status" value="2"/>
</dbReference>
<evidence type="ECO:0000256" key="12">
    <source>
        <dbReference type="RuleBase" id="RU000489"/>
    </source>
</evidence>
<dbReference type="InterPro" id="IPR036508">
    <property type="entry name" value="Chitin-bd_dom_sf"/>
</dbReference>
<evidence type="ECO:0000256" key="5">
    <source>
        <dbReference type="ARBA" id="ARBA00022729"/>
    </source>
</evidence>
<dbReference type="CDD" id="cd02872">
    <property type="entry name" value="GH18_chitolectin_chitotriosidase"/>
    <property type="match status" value="2"/>
</dbReference>
<keyword evidence="5 14" id="KW-0732">Signal</keyword>
<dbReference type="InterPro" id="IPR017853">
    <property type="entry name" value="GH"/>
</dbReference>
<keyword evidence="7" id="KW-0146">Chitin degradation</keyword>
<gene>
    <name evidence="17" type="ORF">TSAR_007808</name>
</gene>
<dbReference type="Pfam" id="PF00704">
    <property type="entry name" value="Glyco_hydro_18"/>
    <property type="match status" value="2"/>
</dbReference>
<feature type="domain" description="GH18" evidence="16">
    <location>
        <begin position="21"/>
        <end position="380"/>
    </location>
</feature>
<evidence type="ECO:0000256" key="9">
    <source>
        <dbReference type="ARBA" id="ARBA00023277"/>
    </source>
</evidence>
<keyword evidence="4" id="KW-0147">Chitin-binding</keyword>
<keyword evidence="10 12" id="KW-0326">Glycosidase</keyword>
<dbReference type="InterPro" id="IPR001579">
    <property type="entry name" value="Glyco_hydro_18_chit_AS"/>
</dbReference>
<dbReference type="InterPro" id="IPR002557">
    <property type="entry name" value="Chitin-bd_dom"/>
</dbReference>
<dbReference type="GO" id="GO:0008843">
    <property type="term" value="F:endochitinase activity"/>
    <property type="evidence" value="ECO:0007669"/>
    <property type="project" value="UniProtKB-EC"/>
</dbReference>
<evidence type="ECO:0000313" key="18">
    <source>
        <dbReference type="Proteomes" id="UP000215335"/>
    </source>
</evidence>
<dbReference type="SMART" id="SM00636">
    <property type="entry name" value="Glyco_18"/>
    <property type="match status" value="2"/>
</dbReference>
<dbReference type="Gene3D" id="3.10.50.10">
    <property type="match status" value="2"/>
</dbReference>
<dbReference type="PROSITE" id="PS01095">
    <property type="entry name" value="GH18_1"/>
    <property type="match status" value="2"/>
</dbReference>
<keyword evidence="18" id="KW-1185">Reference proteome</keyword>
<dbReference type="STRING" id="543379.A0A232FIN0"/>
<evidence type="ECO:0000313" key="17">
    <source>
        <dbReference type="EMBL" id="OXU30596.1"/>
    </source>
</evidence>
<dbReference type="FunFam" id="3.10.50.10:FF:000004">
    <property type="entry name" value="Chitinase 5"/>
    <property type="match status" value="2"/>
</dbReference>
<evidence type="ECO:0000256" key="4">
    <source>
        <dbReference type="ARBA" id="ARBA00022669"/>
    </source>
</evidence>
<keyword evidence="8" id="KW-1015">Disulfide bond</keyword>
<evidence type="ECO:0000256" key="11">
    <source>
        <dbReference type="ARBA" id="ARBA00023326"/>
    </source>
</evidence>
<evidence type="ECO:0000256" key="8">
    <source>
        <dbReference type="ARBA" id="ARBA00023157"/>
    </source>
</evidence>
<name>A0A232FIN0_9HYME</name>
<dbReference type="SUPFAM" id="SSF51445">
    <property type="entry name" value="(Trans)glycosidases"/>
    <property type="match status" value="2"/>
</dbReference>
<keyword evidence="9" id="KW-0119">Carbohydrate metabolism</keyword>
<keyword evidence="6 12" id="KW-0378">Hydrolase</keyword>
<organism evidence="17 18">
    <name type="scientific">Trichomalopsis sarcophagae</name>
    <dbReference type="NCBI Taxonomy" id="543379"/>
    <lineage>
        <taxon>Eukaryota</taxon>
        <taxon>Metazoa</taxon>
        <taxon>Ecdysozoa</taxon>
        <taxon>Arthropoda</taxon>
        <taxon>Hexapoda</taxon>
        <taxon>Insecta</taxon>
        <taxon>Pterygota</taxon>
        <taxon>Neoptera</taxon>
        <taxon>Endopterygota</taxon>
        <taxon>Hymenoptera</taxon>
        <taxon>Apocrita</taxon>
        <taxon>Proctotrupomorpha</taxon>
        <taxon>Chalcidoidea</taxon>
        <taxon>Pteromalidae</taxon>
        <taxon>Pteromalinae</taxon>
        <taxon>Trichomalopsis</taxon>
    </lineage>
</organism>
<dbReference type="EMBL" id="NNAY01000143">
    <property type="protein sequence ID" value="OXU30596.1"/>
    <property type="molecule type" value="Genomic_DNA"/>
</dbReference>
<dbReference type="InterPro" id="IPR011583">
    <property type="entry name" value="Chitinase_II/V-like_cat"/>
</dbReference>
<dbReference type="PROSITE" id="PS50940">
    <property type="entry name" value="CHIT_BIND_II"/>
    <property type="match status" value="1"/>
</dbReference>
<dbReference type="PANTHER" id="PTHR11177:SF360">
    <property type="entry name" value="CHITINASE 4-RELATED"/>
    <property type="match status" value="1"/>
</dbReference>
<dbReference type="GO" id="GO:0005576">
    <property type="term" value="C:extracellular region"/>
    <property type="evidence" value="ECO:0007669"/>
    <property type="project" value="InterPro"/>
</dbReference>
<evidence type="ECO:0000259" key="15">
    <source>
        <dbReference type="PROSITE" id="PS50940"/>
    </source>
</evidence>
<proteinExistence type="inferred from homology"/>
<evidence type="ECO:0000256" key="13">
    <source>
        <dbReference type="SAM" id="MobiDB-lite"/>
    </source>
</evidence>
<accession>A0A232FIN0</accession>
<dbReference type="InterPro" id="IPR029070">
    <property type="entry name" value="Chitinase_insertion_sf"/>
</dbReference>
<dbReference type="SUPFAM" id="SSF54556">
    <property type="entry name" value="Chitinase insertion domain"/>
    <property type="match status" value="2"/>
</dbReference>
<evidence type="ECO:0000256" key="7">
    <source>
        <dbReference type="ARBA" id="ARBA00023024"/>
    </source>
</evidence>
<dbReference type="InterPro" id="IPR001223">
    <property type="entry name" value="Glyco_hydro18_cat"/>
</dbReference>
<dbReference type="Gene3D" id="2.170.140.10">
    <property type="entry name" value="Chitin binding domain"/>
    <property type="match status" value="2"/>
</dbReference>
<feature type="compositionally biased region" description="Low complexity" evidence="13">
    <location>
        <begin position="828"/>
        <end position="853"/>
    </location>
</feature>
<feature type="signal peptide" evidence="14">
    <location>
        <begin position="1"/>
        <end position="19"/>
    </location>
</feature>
<evidence type="ECO:0000256" key="6">
    <source>
        <dbReference type="ARBA" id="ARBA00022801"/>
    </source>
</evidence>
<dbReference type="InterPro" id="IPR050314">
    <property type="entry name" value="Glycosyl_Hydrlase_18"/>
</dbReference>
<dbReference type="FunFam" id="3.20.20.80:FF:000007">
    <property type="entry name" value="Acidic mammalian chitinase"/>
    <property type="match status" value="1"/>
</dbReference>
<dbReference type="FunFam" id="3.20.20.80:FF:000097">
    <property type="entry name" value="Probable chitinase 2"/>
    <property type="match status" value="1"/>
</dbReference>
<dbReference type="GO" id="GO:0006032">
    <property type="term" value="P:chitin catabolic process"/>
    <property type="evidence" value="ECO:0007669"/>
    <property type="project" value="UniProtKB-KW"/>
</dbReference>